<protein>
    <recommendedName>
        <fullName evidence="5">PknH-like extracellular domain-containing protein</fullName>
    </recommendedName>
</protein>
<reference evidence="3 4" key="1">
    <citation type="submission" date="2024-09" db="EMBL/GenBank/DDBJ databases">
        <authorList>
            <person name="Sun Q."/>
            <person name="Mori K."/>
        </authorList>
    </citation>
    <scope>NUCLEOTIDE SEQUENCE [LARGE SCALE GENOMIC DNA]</scope>
    <source>
        <strain evidence="3 4">JCM 9626</strain>
    </source>
</reference>
<dbReference type="PROSITE" id="PS51257">
    <property type="entry name" value="PROKAR_LIPOPROTEIN"/>
    <property type="match status" value="1"/>
</dbReference>
<dbReference type="EMBL" id="JBHMDG010000012">
    <property type="protein sequence ID" value="MFB9313490.1"/>
    <property type="molecule type" value="Genomic_DNA"/>
</dbReference>
<gene>
    <name evidence="3" type="ORF">ACFFRI_10600</name>
</gene>
<sequence length="270" mass="27123">MTTRLLPSLLRRTTAASVAVLLGVALSACGGSDDEGGPAARVTQTVTETATSPESASTSAAPTEPTTSATQAPADLPSEAELEAALLTTADVPDGFTVSPDDGPDDDGGFAGTCLADVGRFEDAFGAEPDEEAEVELASETPTGQAAVTSKVEAYADAAKLASVFATFTDTLQSCTSVEATEEGVTYALDIAYDDTVDLPGADDQLAFAVTGTIGSGDQTYPVSYRFVVALAGPFVSVVGAYTIGDDSSGVVDTTADLAAVQAERVAGLA</sequence>
<name>A0ABV5KCE8_9ACTN</name>
<feature type="compositionally biased region" description="Low complexity" evidence="1">
    <location>
        <begin position="47"/>
        <end position="76"/>
    </location>
</feature>
<comment type="caution">
    <text evidence="3">The sequence shown here is derived from an EMBL/GenBank/DDBJ whole genome shotgun (WGS) entry which is preliminary data.</text>
</comment>
<keyword evidence="2" id="KW-0732">Signal</keyword>
<feature type="signal peptide" evidence="2">
    <location>
        <begin position="1"/>
        <end position="30"/>
    </location>
</feature>
<feature type="chain" id="PRO_5046083576" description="PknH-like extracellular domain-containing protein" evidence="2">
    <location>
        <begin position="31"/>
        <end position="270"/>
    </location>
</feature>
<proteinExistence type="predicted"/>
<evidence type="ECO:0000256" key="1">
    <source>
        <dbReference type="SAM" id="MobiDB-lite"/>
    </source>
</evidence>
<evidence type="ECO:0000313" key="3">
    <source>
        <dbReference type="EMBL" id="MFB9313490.1"/>
    </source>
</evidence>
<keyword evidence="4" id="KW-1185">Reference proteome</keyword>
<feature type="region of interest" description="Disordered" evidence="1">
    <location>
        <begin position="45"/>
        <end position="76"/>
    </location>
</feature>
<evidence type="ECO:0000256" key="2">
    <source>
        <dbReference type="SAM" id="SignalP"/>
    </source>
</evidence>
<organism evidence="3 4">
    <name type="scientific">Nocardioides plantarum</name>
    <dbReference type="NCBI Taxonomy" id="29299"/>
    <lineage>
        <taxon>Bacteria</taxon>
        <taxon>Bacillati</taxon>
        <taxon>Actinomycetota</taxon>
        <taxon>Actinomycetes</taxon>
        <taxon>Propionibacteriales</taxon>
        <taxon>Nocardioidaceae</taxon>
        <taxon>Nocardioides</taxon>
    </lineage>
</organism>
<evidence type="ECO:0008006" key="5">
    <source>
        <dbReference type="Google" id="ProtNLM"/>
    </source>
</evidence>
<accession>A0ABV5KCE8</accession>
<dbReference type="RefSeq" id="WP_140007885.1">
    <property type="nucleotide sequence ID" value="NZ_JBHMDG010000012.1"/>
</dbReference>
<dbReference type="Proteomes" id="UP001589750">
    <property type="component" value="Unassembled WGS sequence"/>
</dbReference>
<evidence type="ECO:0000313" key="4">
    <source>
        <dbReference type="Proteomes" id="UP001589750"/>
    </source>
</evidence>